<dbReference type="Gene3D" id="1.10.3720.10">
    <property type="entry name" value="MetI-like"/>
    <property type="match status" value="1"/>
</dbReference>
<accession>A0A4R6JFN1</accession>
<dbReference type="GO" id="GO:0005886">
    <property type="term" value="C:plasma membrane"/>
    <property type="evidence" value="ECO:0007669"/>
    <property type="project" value="UniProtKB-SubCell"/>
</dbReference>
<keyword evidence="4 5" id="KW-0472">Membrane</keyword>
<feature type="transmembrane region" description="Helical" evidence="5">
    <location>
        <begin position="271"/>
        <end position="293"/>
    </location>
</feature>
<keyword evidence="9" id="KW-1185">Reference proteome</keyword>
<keyword evidence="3 5" id="KW-1133">Transmembrane helix</keyword>
<evidence type="ECO:0000256" key="6">
    <source>
        <dbReference type="SAM" id="MobiDB-lite"/>
    </source>
</evidence>
<feature type="transmembrane region" description="Helical" evidence="5">
    <location>
        <begin position="324"/>
        <end position="345"/>
    </location>
</feature>
<keyword evidence="2 5" id="KW-0812">Transmembrane</keyword>
<feature type="transmembrane region" description="Helical" evidence="5">
    <location>
        <begin position="380"/>
        <end position="400"/>
    </location>
</feature>
<evidence type="ECO:0000256" key="5">
    <source>
        <dbReference type="RuleBase" id="RU363032"/>
    </source>
</evidence>
<comment type="similarity">
    <text evidence="5">Belongs to the binding-protein-dependent transport system permease family.</text>
</comment>
<name>A0A4R6JFN1_9ACTN</name>
<evidence type="ECO:0000256" key="2">
    <source>
        <dbReference type="ARBA" id="ARBA00022692"/>
    </source>
</evidence>
<organism evidence="8 9">
    <name type="scientific">Kribbella caucasensis</name>
    <dbReference type="NCBI Taxonomy" id="2512215"/>
    <lineage>
        <taxon>Bacteria</taxon>
        <taxon>Bacillati</taxon>
        <taxon>Actinomycetota</taxon>
        <taxon>Actinomycetes</taxon>
        <taxon>Propionibacteriales</taxon>
        <taxon>Kribbellaceae</taxon>
        <taxon>Kribbella</taxon>
    </lineage>
</organism>
<sequence>MTETATHKPQPPSGGSGKRQTRSRADRHYVNRRGAELLKEQRSARGRRQRRIEERLREASQARLVRARFTKHRLATASLILLAALYGIALFADFVAPYDKLQRFDDAQYTAPTRVHLMDQQGNWHRPFIYETRNELNQETFQYEQKVPEEAQRYPIKLFVKTEPYKLAGVVSMEHRLFGTEGRPVFLLGSDHLGRDLFSRLVHASRVSLLIGLGGVALSFVLGVVLGGISGYFGGLADSVIQRLIDFLISIPLIPLWMALSAAIPQGWSGIQTYFAITLILSLVGWTGLARVVRGKVMSLREEDYVTAARISSAGHLSIIRRHLLPGVTSFLVVHVTLAIPGMILGETTLSFLGLGISAPDVSWGTLLQQAQDVTVVANYPWLLAPAAFLVFAVVLFNFVGDGLRDAADPYSR</sequence>
<feature type="transmembrane region" description="Helical" evidence="5">
    <location>
        <begin position="245"/>
        <end position="265"/>
    </location>
</feature>
<dbReference type="PROSITE" id="PS50928">
    <property type="entry name" value="ABC_TM1"/>
    <property type="match status" value="1"/>
</dbReference>
<evidence type="ECO:0000256" key="3">
    <source>
        <dbReference type="ARBA" id="ARBA00022989"/>
    </source>
</evidence>
<dbReference type="SUPFAM" id="SSF161098">
    <property type="entry name" value="MetI-like"/>
    <property type="match status" value="1"/>
</dbReference>
<proteinExistence type="inferred from homology"/>
<dbReference type="InterPro" id="IPR025966">
    <property type="entry name" value="OppC_N"/>
</dbReference>
<dbReference type="RefSeq" id="WP_133804690.1">
    <property type="nucleotide sequence ID" value="NZ_SNWQ01000025.1"/>
</dbReference>
<comment type="subcellular location">
    <subcellularLocation>
        <location evidence="5">Cell membrane</location>
        <topology evidence="5">Multi-pass membrane protein</topology>
    </subcellularLocation>
    <subcellularLocation>
        <location evidence="1">Membrane</location>
        <topology evidence="1">Multi-pass membrane protein</topology>
    </subcellularLocation>
</comment>
<dbReference type="PANTHER" id="PTHR43839">
    <property type="entry name" value="OPPC IN A BINDING PROTEIN-DEPENDENT TRANSPORT SYSTEM"/>
    <property type="match status" value="1"/>
</dbReference>
<dbReference type="Pfam" id="PF00528">
    <property type="entry name" value="BPD_transp_1"/>
    <property type="match status" value="1"/>
</dbReference>
<feature type="transmembrane region" description="Helical" evidence="5">
    <location>
        <begin position="74"/>
        <end position="96"/>
    </location>
</feature>
<dbReference type="GO" id="GO:0055085">
    <property type="term" value="P:transmembrane transport"/>
    <property type="evidence" value="ECO:0007669"/>
    <property type="project" value="InterPro"/>
</dbReference>
<comment type="caution">
    <text evidence="8">The sequence shown here is derived from an EMBL/GenBank/DDBJ whole genome shotgun (WGS) entry which is preliminary data.</text>
</comment>
<dbReference type="InterPro" id="IPR035906">
    <property type="entry name" value="MetI-like_sf"/>
</dbReference>
<feature type="compositionally biased region" description="Basic and acidic residues" evidence="6">
    <location>
        <begin position="23"/>
        <end position="36"/>
    </location>
</feature>
<feature type="region of interest" description="Disordered" evidence="6">
    <location>
        <begin position="1"/>
        <end position="36"/>
    </location>
</feature>
<keyword evidence="5" id="KW-0813">Transport</keyword>
<evidence type="ECO:0000313" key="8">
    <source>
        <dbReference type="EMBL" id="TDO34773.1"/>
    </source>
</evidence>
<dbReference type="InterPro" id="IPR000515">
    <property type="entry name" value="MetI-like"/>
</dbReference>
<dbReference type="Pfam" id="PF12911">
    <property type="entry name" value="OppC_N"/>
    <property type="match status" value="1"/>
</dbReference>
<evidence type="ECO:0000313" key="9">
    <source>
        <dbReference type="Proteomes" id="UP000295388"/>
    </source>
</evidence>
<evidence type="ECO:0000256" key="4">
    <source>
        <dbReference type="ARBA" id="ARBA00023136"/>
    </source>
</evidence>
<dbReference type="AlphaFoldDB" id="A0A4R6JFN1"/>
<evidence type="ECO:0000256" key="1">
    <source>
        <dbReference type="ARBA" id="ARBA00004141"/>
    </source>
</evidence>
<dbReference type="EMBL" id="SNWQ01000025">
    <property type="protein sequence ID" value="TDO34773.1"/>
    <property type="molecule type" value="Genomic_DNA"/>
</dbReference>
<dbReference type="PANTHER" id="PTHR43839:SF3">
    <property type="entry name" value="OLIGOPEPTIDE ABC TRANSPORTER, PERMEASE PROTEIN"/>
    <property type="match status" value="1"/>
</dbReference>
<feature type="domain" description="ABC transmembrane type-1" evidence="7">
    <location>
        <begin position="205"/>
        <end position="401"/>
    </location>
</feature>
<dbReference type="OrthoDB" id="9812701at2"/>
<gene>
    <name evidence="8" type="ORF">EV643_12530</name>
</gene>
<evidence type="ECO:0000259" key="7">
    <source>
        <dbReference type="PROSITE" id="PS50928"/>
    </source>
</evidence>
<dbReference type="Proteomes" id="UP000295388">
    <property type="component" value="Unassembled WGS sequence"/>
</dbReference>
<feature type="transmembrane region" description="Helical" evidence="5">
    <location>
        <begin position="207"/>
        <end position="233"/>
    </location>
</feature>
<reference evidence="8 9" key="1">
    <citation type="submission" date="2019-03" db="EMBL/GenBank/DDBJ databases">
        <title>Genomic Encyclopedia of Type Strains, Phase III (KMG-III): the genomes of soil and plant-associated and newly described type strains.</title>
        <authorList>
            <person name="Whitman W."/>
        </authorList>
    </citation>
    <scope>NUCLEOTIDE SEQUENCE [LARGE SCALE GENOMIC DNA]</scope>
    <source>
        <strain evidence="8 9">VKM Ac-2527</strain>
    </source>
</reference>
<dbReference type="CDD" id="cd06261">
    <property type="entry name" value="TM_PBP2"/>
    <property type="match status" value="1"/>
</dbReference>
<protein>
    <submittedName>
        <fullName evidence="8">Peptide/nickel transport system permease protein</fullName>
    </submittedName>
</protein>